<proteinExistence type="predicted"/>
<name>A0A1H2DPJ2_9ACTN</name>
<dbReference type="Proteomes" id="UP000183180">
    <property type="component" value="Unassembled WGS sequence"/>
</dbReference>
<organism evidence="1 2">
    <name type="scientific">Gordonia westfalica</name>
    <dbReference type="NCBI Taxonomy" id="158898"/>
    <lineage>
        <taxon>Bacteria</taxon>
        <taxon>Bacillati</taxon>
        <taxon>Actinomycetota</taxon>
        <taxon>Actinomycetes</taxon>
        <taxon>Mycobacteriales</taxon>
        <taxon>Gordoniaceae</taxon>
        <taxon>Gordonia</taxon>
    </lineage>
</organism>
<dbReference type="EMBL" id="FNLM01000011">
    <property type="protein sequence ID" value="SDT84769.1"/>
    <property type="molecule type" value="Genomic_DNA"/>
</dbReference>
<dbReference type="RefSeq" id="WP_074848114.1">
    <property type="nucleotide sequence ID" value="NZ_FNLM01000011.1"/>
</dbReference>
<protein>
    <submittedName>
        <fullName evidence="1">Uncharacterized protein</fullName>
    </submittedName>
</protein>
<dbReference type="OrthoDB" id="4391734at2"/>
<accession>A0A1H2DPJ2</accession>
<gene>
    <name evidence="1" type="ORF">SAMN04488548_1113</name>
</gene>
<evidence type="ECO:0000313" key="2">
    <source>
        <dbReference type="Proteomes" id="UP000183180"/>
    </source>
</evidence>
<evidence type="ECO:0000313" key="1">
    <source>
        <dbReference type="EMBL" id="SDT84769.1"/>
    </source>
</evidence>
<reference evidence="1 2" key="1">
    <citation type="submission" date="2016-10" db="EMBL/GenBank/DDBJ databases">
        <authorList>
            <person name="de Groot N.N."/>
        </authorList>
    </citation>
    <scope>NUCLEOTIDE SEQUENCE [LARGE SCALE GENOMIC DNA]</scope>
    <source>
        <strain evidence="1 2">DSM 44215</strain>
    </source>
</reference>
<dbReference type="AlphaFoldDB" id="A0A1H2DPJ2"/>
<sequence length="82" mass="8568">MSAFARKAAGLDPFGGRFTTATMGAQIQQMGGQLGRGSSGDMRFGWYNGGAGVGILPALSRMGRTLRWAARTVAACWAALWG</sequence>